<evidence type="ECO:0000313" key="1">
    <source>
        <dbReference type="EMBL" id="OFC63755.1"/>
    </source>
</evidence>
<dbReference type="Proteomes" id="UP000243534">
    <property type="component" value="Unassembled WGS sequence"/>
</dbReference>
<organism evidence="1 2">
    <name type="scientific">Candidatus Erwinia dacicola</name>
    <dbReference type="NCBI Taxonomy" id="252393"/>
    <lineage>
        <taxon>Bacteria</taxon>
        <taxon>Pseudomonadati</taxon>
        <taxon>Pseudomonadota</taxon>
        <taxon>Gammaproteobacteria</taxon>
        <taxon>Enterobacterales</taxon>
        <taxon>Erwiniaceae</taxon>
        <taxon>Erwinia</taxon>
    </lineage>
</organism>
<dbReference type="EMBL" id="MAYS01000033">
    <property type="protein sequence ID" value="OFC63755.1"/>
    <property type="molecule type" value="Genomic_DNA"/>
</dbReference>
<proteinExistence type="predicted"/>
<dbReference type="AlphaFoldDB" id="A0A1E7Z531"/>
<name>A0A1E7Z531_9GAMM</name>
<accession>A0A1E7Z531</accession>
<reference evidence="1 2" key="1">
    <citation type="submission" date="2016-07" db="EMBL/GenBank/DDBJ databases">
        <authorList>
            <person name="Yuval B."/>
        </authorList>
    </citation>
    <scope>NUCLEOTIDE SEQUENCE [LARGE SCALE GENOMIC DNA]</scope>
    <source>
        <strain evidence="1 2">IL</strain>
    </source>
</reference>
<protein>
    <submittedName>
        <fullName evidence="1">Uncharacterized protein</fullName>
    </submittedName>
</protein>
<comment type="caution">
    <text evidence="1">The sequence shown here is derived from an EMBL/GenBank/DDBJ whole genome shotgun (WGS) entry which is preliminary data.</text>
</comment>
<evidence type="ECO:0000313" key="2">
    <source>
        <dbReference type="Proteomes" id="UP000243534"/>
    </source>
</evidence>
<gene>
    <name evidence="1" type="ORF">BBW68_04110</name>
</gene>
<sequence length="61" mass="7153">MKPKKKNPVICLDLPEEHRITGLQRYYIELLLYVVEYSDMDNVLQVSAPALSAQYVRRKLC</sequence>